<dbReference type="EMBL" id="VSSQ01004597">
    <property type="protein sequence ID" value="MPM25873.1"/>
    <property type="molecule type" value="Genomic_DNA"/>
</dbReference>
<dbReference type="AlphaFoldDB" id="A0A644YHB2"/>
<proteinExistence type="predicted"/>
<comment type="caution">
    <text evidence="1">The sequence shown here is derived from an EMBL/GenBank/DDBJ whole genome shotgun (WGS) entry which is preliminary data.</text>
</comment>
<sequence length="151" mass="17113">MIFPERMQIVGEQNIESGFYGQMLIPVIHQHYIGGRELFHDFPDSFATTLTNENIDTLTEPPDVFEGFIADFSYCVLFCAVNKAFCLSFVSTQNHRRMVSVSQKKVRKVSGVGRFSRSSCVQIANTDHRHVKFVPSSDAHGIQQFPHGNDE</sequence>
<protein>
    <submittedName>
        <fullName evidence="1">Uncharacterized protein</fullName>
    </submittedName>
</protein>
<evidence type="ECO:0000313" key="1">
    <source>
        <dbReference type="EMBL" id="MPM25873.1"/>
    </source>
</evidence>
<reference evidence="1" key="1">
    <citation type="submission" date="2019-08" db="EMBL/GenBank/DDBJ databases">
        <authorList>
            <person name="Kucharzyk K."/>
            <person name="Murdoch R.W."/>
            <person name="Higgins S."/>
            <person name="Loffler F."/>
        </authorList>
    </citation>
    <scope>NUCLEOTIDE SEQUENCE</scope>
</reference>
<name>A0A644YHB2_9ZZZZ</name>
<gene>
    <name evidence="1" type="ORF">SDC9_72373</name>
</gene>
<accession>A0A644YHB2</accession>
<organism evidence="1">
    <name type="scientific">bioreactor metagenome</name>
    <dbReference type="NCBI Taxonomy" id="1076179"/>
    <lineage>
        <taxon>unclassified sequences</taxon>
        <taxon>metagenomes</taxon>
        <taxon>ecological metagenomes</taxon>
    </lineage>
</organism>